<dbReference type="EMBL" id="GBXM01024438">
    <property type="protein sequence ID" value="JAH84139.1"/>
    <property type="molecule type" value="Transcribed_RNA"/>
</dbReference>
<proteinExistence type="predicted"/>
<sequence>MPHEMAKARDTLNQTKEPVRFWTRWIINIANNTFEKK</sequence>
<accession>A0A0E9W176</accession>
<name>A0A0E9W176_ANGAN</name>
<dbReference type="AlphaFoldDB" id="A0A0E9W176"/>
<reference evidence="1" key="2">
    <citation type="journal article" date="2015" name="Fish Shellfish Immunol.">
        <title>Early steps in the European eel (Anguilla anguilla)-Vibrio vulnificus interaction in the gills: Role of the RtxA13 toxin.</title>
        <authorList>
            <person name="Callol A."/>
            <person name="Pajuelo D."/>
            <person name="Ebbesson L."/>
            <person name="Teles M."/>
            <person name="MacKenzie S."/>
            <person name="Amaro C."/>
        </authorList>
    </citation>
    <scope>NUCLEOTIDE SEQUENCE</scope>
</reference>
<evidence type="ECO:0000313" key="1">
    <source>
        <dbReference type="EMBL" id="JAH84139.1"/>
    </source>
</evidence>
<organism evidence="1">
    <name type="scientific">Anguilla anguilla</name>
    <name type="common">European freshwater eel</name>
    <name type="synonym">Muraena anguilla</name>
    <dbReference type="NCBI Taxonomy" id="7936"/>
    <lineage>
        <taxon>Eukaryota</taxon>
        <taxon>Metazoa</taxon>
        <taxon>Chordata</taxon>
        <taxon>Craniata</taxon>
        <taxon>Vertebrata</taxon>
        <taxon>Euteleostomi</taxon>
        <taxon>Actinopterygii</taxon>
        <taxon>Neopterygii</taxon>
        <taxon>Teleostei</taxon>
        <taxon>Anguilliformes</taxon>
        <taxon>Anguillidae</taxon>
        <taxon>Anguilla</taxon>
    </lineage>
</organism>
<reference evidence="1" key="1">
    <citation type="submission" date="2014-11" db="EMBL/GenBank/DDBJ databases">
        <authorList>
            <person name="Amaro Gonzalez C."/>
        </authorList>
    </citation>
    <scope>NUCLEOTIDE SEQUENCE</scope>
</reference>
<protein>
    <submittedName>
        <fullName evidence="1">Uncharacterized protein</fullName>
    </submittedName>
</protein>